<dbReference type="Proteomes" id="UP000824120">
    <property type="component" value="Chromosome 7"/>
</dbReference>
<keyword evidence="3" id="KW-1185">Reference proteome</keyword>
<dbReference type="AlphaFoldDB" id="A0A9J5YF99"/>
<proteinExistence type="predicted"/>
<sequence length="92" mass="10776">MESLSCNGHSGCCREHDRRQGSGMSGIELGKEFLKHVLIKVKVMWEHLVQHLFLTDTYLCKQERLTYQHDNPCNSLIEKSEYQTKQLQPWAQ</sequence>
<reference evidence="2 3" key="1">
    <citation type="submission" date="2020-09" db="EMBL/GenBank/DDBJ databases">
        <title>De no assembly of potato wild relative species, Solanum commersonii.</title>
        <authorList>
            <person name="Cho K."/>
        </authorList>
    </citation>
    <scope>NUCLEOTIDE SEQUENCE [LARGE SCALE GENOMIC DNA]</scope>
    <source>
        <strain evidence="2">LZ3.2</strain>
        <tissue evidence="2">Leaf</tissue>
    </source>
</reference>
<accession>A0A9J5YF99</accession>
<comment type="caution">
    <text evidence="2">The sequence shown here is derived from an EMBL/GenBank/DDBJ whole genome shotgun (WGS) entry which is preliminary data.</text>
</comment>
<feature type="region of interest" description="Disordered" evidence="1">
    <location>
        <begin position="1"/>
        <end position="24"/>
    </location>
</feature>
<evidence type="ECO:0000313" key="2">
    <source>
        <dbReference type="EMBL" id="KAG5597702.1"/>
    </source>
</evidence>
<protein>
    <submittedName>
        <fullName evidence="2">Uncharacterized protein</fullName>
    </submittedName>
</protein>
<organism evidence="2 3">
    <name type="scientific">Solanum commersonii</name>
    <name type="common">Commerson's wild potato</name>
    <name type="synonym">Commerson's nightshade</name>
    <dbReference type="NCBI Taxonomy" id="4109"/>
    <lineage>
        <taxon>Eukaryota</taxon>
        <taxon>Viridiplantae</taxon>
        <taxon>Streptophyta</taxon>
        <taxon>Embryophyta</taxon>
        <taxon>Tracheophyta</taxon>
        <taxon>Spermatophyta</taxon>
        <taxon>Magnoliopsida</taxon>
        <taxon>eudicotyledons</taxon>
        <taxon>Gunneridae</taxon>
        <taxon>Pentapetalae</taxon>
        <taxon>asterids</taxon>
        <taxon>lamiids</taxon>
        <taxon>Solanales</taxon>
        <taxon>Solanaceae</taxon>
        <taxon>Solanoideae</taxon>
        <taxon>Solaneae</taxon>
        <taxon>Solanum</taxon>
    </lineage>
</organism>
<evidence type="ECO:0000313" key="3">
    <source>
        <dbReference type="Proteomes" id="UP000824120"/>
    </source>
</evidence>
<dbReference type="EMBL" id="JACXVP010000007">
    <property type="protein sequence ID" value="KAG5597702.1"/>
    <property type="molecule type" value="Genomic_DNA"/>
</dbReference>
<name>A0A9J5YF99_SOLCO</name>
<evidence type="ECO:0000256" key="1">
    <source>
        <dbReference type="SAM" id="MobiDB-lite"/>
    </source>
</evidence>
<gene>
    <name evidence="2" type="ORF">H5410_038934</name>
</gene>